<protein>
    <recommendedName>
        <fullName evidence="4">DUF3955 domain-containing protein</fullName>
    </recommendedName>
</protein>
<dbReference type="AlphaFoldDB" id="A0A3N2RQU7"/>
<dbReference type="EMBL" id="RHFN01000039">
    <property type="protein sequence ID" value="ROU09777.1"/>
    <property type="molecule type" value="Genomic_DNA"/>
</dbReference>
<organism evidence="2 3">
    <name type="scientific">Kluyvera ascorbata</name>
    <dbReference type="NCBI Taxonomy" id="51288"/>
    <lineage>
        <taxon>Bacteria</taxon>
        <taxon>Pseudomonadati</taxon>
        <taxon>Pseudomonadota</taxon>
        <taxon>Gammaproteobacteria</taxon>
        <taxon>Enterobacterales</taxon>
        <taxon>Enterobacteriaceae</taxon>
        <taxon>Kluyvera</taxon>
    </lineage>
</organism>
<evidence type="ECO:0000313" key="3">
    <source>
        <dbReference type="Proteomes" id="UP000268051"/>
    </source>
</evidence>
<dbReference type="Proteomes" id="UP000268051">
    <property type="component" value="Unassembled WGS sequence"/>
</dbReference>
<evidence type="ECO:0000256" key="1">
    <source>
        <dbReference type="SAM" id="Phobius"/>
    </source>
</evidence>
<keyword evidence="1" id="KW-1133">Transmembrane helix</keyword>
<comment type="caution">
    <text evidence="2">The sequence shown here is derived from an EMBL/GenBank/DDBJ whole genome shotgun (WGS) entry which is preliminary data.</text>
</comment>
<proteinExistence type="predicted"/>
<accession>A0A3N2RQU7</accession>
<reference evidence="2 3" key="1">
    <citation type="submission" date="2018-10" db="EMBL/GenBank/DDBJ databases">
        <title>Horizontal transference of carbapenem resistance between Klebsiella pneumoniae and Kluyvera ascorbata during abdominal infection: a case report.</title>
        <authorList>
            <person name="Raro O.H.F."/>
            <person name="Lima-Morales D."/>
            <person name="Barth A.L."/>
            <person name="Paim T.G.S."/>
            <person name="Mott M.P."/>
            <person name="Riche C.V.W."/>
            <person name="Teixeira U.F."/>
            <person name="Waechter F."/>
            <person name="Dias C.A.G."/>
        </authorList>
    </citation>
    <scope>NUCLEOTIDE SEQUENCE [LARGE SCALE GENOMIC DNA]</scope>
    <source>
        <strain evidence="2 3">OT2</strain>
    </source>
</reference>
<keyword evidence="1" id="KW-0812">Transmembrane</keyword>
<sequence length="83" mass="9413">MRMKAYFACVFMIVGVIFMTYGAGMDVTNSYSATLNIGLLFNQFEFIVVGIILFVSGYVVVSFWKLESEPKNNRLYQPGIFGF</sequence>
<evidence type="ECO:0000313" key="2">
    <source>
        <dbReference type="EMBL" id="ROU09777.1"/>
    </source>
</evidence>
<evidence type="ECO:0008006" key="4">
    <source>
        <dbReference type="Google" id="ProtNLM"/>
    </source>
</evidence>
<name>A0A3N2RQU7_9ENTR</name>
<keyword evidence="1" id="KW-0472">Membrane</keyword>
<feature type="transmembrane region" description="Helical" evidence="1">
    <location>
        <begin position="46"/>
        <end position="64"/>
    </location>
</feature>
<gene>
    <name evidence="2" type="ORF">EB837_23755</name>
</gene>